<dbReference type="Gene3D" id="2.150.10.10">
    <property type="entry name" value="Serralysin-like metalloprotease, C-terminal"/>
    <property type="match status" value="2"/>
</dbReference>
<dbReference type="InterPro" id="IPR001343">
    <property type="entry name" value="Hemolysn_Ca-bd"/>
</dbReference>
<dbReference type="InterPro" id="IPR015500">
    <property type="entry name" value="Peptidase_S8_subtilisin-rel"/>
</dbReference>
<dbReference type="Pfam" id="PF00353">
    <property type="entry name" value="HemolysinCabind"/>
    <property type="match status" value="2"/>
</dbReference>
<evidence type="ECO:0000256" key="4">
    <source>
        <dbReference type="ARBA" id="ARBA00022801"/>
    </source>
</evidence>
<dbReference type="PROSITE" id="PS51892">
    <property type="entry name" value="SUBTILASE"/>
    <property type="match status" value="1"/>
</dbReference>
<dbReference type="InterPro" id="IPR000209">
    <property type="entry name" value="Peptidase_S8/S53_dom"/>
</dbReference>
<keyword evidence="3" id="KW-0732">Signal</keyword>
<name>A0ABT2I1M4_9SPHN</name>
<reference evidence="10" key="1">
    <citation type="submission" date="2022-09" db="EMBL/GenBank/DDBJ databases">
        <title>Novosphingobium sp. Nov., a polycyclic aromatic hydrocarbon-degrading bacterium isolated form mangrove sediments in HongKong.</title>
        <authorList>
            <person name="Hu Z."/>
        </authorList>
    </citation>
    <scope>NUCLEOTIDE SEQUENCE</scope>
    <source>
        <strain evidence="10">HK4-1</strain>
    </source>
</reference>
<feature type="active site" description="Charge relay system" evidence="7">
    <location>
        <position position="102"/>
    </location>
</feature>
<protein>
    <submittedName>
        <fullName evidence="10">S8 family serine peptidase</fullName>
    </submittedName>
</protein>
<evidence type="ECO:0000259" key="9">
    <source>
        <dbReference type="PROSITE" id="PS51829"/>
    </source>
</evidence>
<sequence>MTDRNSVNPTHGTATASACFFNDTYEKKEWYLDGSALSPLSIDAYSAWTDYKGAGIKIGVIDSQIDFRHTDLAKAYDASLDYNFAQATGQIAIDDSDLPYYHGTAVAGVISAEANNAYGTVGIASEATLVGLGIDYNSDNVTDQIVLALNASADLDVVNNSWSFTSNFDDNFNRHPEYAEALEHAVSEGRGGLGTSVIFAAGNAGTGGTSNYHNFQNSPYTIAVGAVNADGTPASFTSLGANVLLSAAGSDVYTTTLKDGFKNCSGTSFAAPAVTSTVGLILQANPDLGYRDVQQILAYSARREGLSDSTNFGDGWRTNGATNLNGGGLHFSDAFGYGFLNVHDAVRLAETWTRQQTYANLATVSQSVQVDQTLAAGSNDHISTRIEVRQAIDIEHVQLALDLRWVDTGDLDVYLTSPDGTTVRLVYDLPYDNRAGGLRNFVFDSVASMGEQSAGTWTIDVYNRNPDATCKDGTPMTGLLQDATLTITGSSDNRANDTYIYTDEFGTLYAGADLASRSVLHDTDGGNDTINAAAVTSNSTIDLSAASQTRIAGVMLSFAADTIENAIGGDGNDTLIGSNAANVLHAGRGDDVIYFSFGNDILDGGRGADTLMVNSDFGSISGHALSDGALEISTRTGEVSTVSDVETFVFSDTTYSYDQLLDLFAAGSGDTSQDGSNGQTSDGSDGTTPTYDNHLTGTTESETILGSDTADLIHGMGGNDLIKGGAGDDWIEGGAGRDRLFGGDGADTFIFDVSELDTLDIVYDFNAGEGDRILITGLDANAGATFDFEEHGTSTILAMHMGGETYDVARLKGDAIDHLDMTLHMSTSDLGILWA</sequence>
<dbReference type="PRINTS" id="PR00313">
    <property type="entry name" value="CABNDNGRPT"/>
</dbReference>
<dbReference type="InterPro" id="IPR022398">
    <property type="entry name" value="Peptidase_S8_His-AS"/>
</dbReference>
<dbReference type="PROSITE" id="PS00330">
    <property type="entry name" value="HEMOLYSIN_CALCIUM"/>
    <property type="match status" value="3"/>
</dbReference>
<comment type="caution">
    <text evidence="10">The sequence shown here is derived from an EMBL/GenBank/DDBJ whole genome shotgun (WGS) entry which is preliminary data.</text>
</comment>
<feature type="active site" description="Charge relay system" evidence="7">
    <location>
        <position position="62"/>
    </location>
</feature>
<dbReference type="Pfam" id="PF01483">
    <property type="entry name" value="P_proprotein"/>
    <property type="match status" value="1"/>
</dbReference>
<proteinExistence type="inferred from homology"/>
<dbReference type="EMBL" id="JANZXA010000002">
    <property type="protein sequence ID" value="MCT2398707.1"/>
    <property type="molecule type" value="Genomic_DNA"/>
</dbReference>
<keyword evidence="2 7" id="KW-0645">Protease</keyword>
<dbReference type="SUPFAM" id="SSF51120">
    <property type="entry name" value="beta-Roll"/>
    <property type="match status" value="2"/>
</dbReference>
<dbReference type="InterPro" id="IPR018511">
    <property type="entry name" value="Hemolysin-typ_Ca-bd_CS"/>
</dbReference>
<feature type="region of interest" description="Disordered" evidence="8">
    <location>
        <begin position="668"/>
        <end position="700"/>
    </location>
</feature>
<organism evidence="10 11">
    <name type="scientific">Novosphingobium mangrovi</name>
    <name type="common">ex Huang et al. 2023</name>
    <dbReference type="NCBI Taxonomy" id="2976432"/>
    <lineage>
        <taxon>Bacteria</taxon>
        <taxon>Pseudomonadati</taxon>
        <taxon>Pseudomonadota</taxon>
        <taxon>Alphaproteobacteria</taxon>
        <taxon>Sphingomonadales</taxon>
        <taxon>Sphingomonadaceae</taxon>
        <taxon>Novosphingobium</taxon>
    </lineage>
</organism>
<keyword evidence="5 7" id="KW-0720">Serine protease</keyword>
<dbReference type="Gene3D" id="3.40.50.200">
    <property type="entry name" value="Peptidase S8/S53 domain"/>
    <property type="match status" value="1"/>
</dbReference>
<dbReference type="InterPro" id="IPR002884">
    <property type="entry name" value="P_dom"/>
</dbReference>
<evidence type="ECO:0000256" key="6">
    <source>
        <dbReference type="ARBA" id="ARBA00022837"/>
    </source>
</evidence>
<evidence type="ECO:0000256" key="8">
    <source>
        <dbReference type="SAM" id="MobiDB-lite"/>
    </source>
</evidence>
<dbReference type="SUPFAM" id="SSF52743">
    <property type="entry name" value="Subtilisin-like"/>
    <property type="match status" value="1"/>
</dbReference>
<gene>
    <name evidence="10" type="ORF">NZK81_04015</name>
</gene>
<keyword evidence="6" id="KW-0106">Calcium</keyword>
<evidence type="ECO:0000256" key="2">
    <source>
        <dbReference type="ARBA" id="ARBA00022670"/>
    </source>
</evidence>
<dbReference type="Pfam" id="PF00082">
    <property type="entry name" value="Peptidase_S8"/>
    <property type="match status" value="1"/>
</dbReference>
<dbReference type="CDD" id="cd04059">
    <property type="entry name" value="Peptidases_S8_Protein_convertases_Kexins_Furin-like"/>
    <property type="match status" value="1"/>
</dbReference>
<dbReference type="PANTHER" id="PTHR42884:SF14">
    <property type="entry name" value="NEUROENDOCRINE CONVERTASE 1"/>
    <property type="match status" value="1"/>
</dbReference>
<evidence type="ECO:0000313" key="10">
    <source>
        <dbReference type="EMBL" id="MCT2398707.1"/>
    </source>
</evidence>
<evidence type="ECO:0000256" key="7">
    <source>
        <dbReference type="PROSITE-ProRule" id="PRU01240"/>
    </source>
</evidence>
<dbReference type="Gene3D" id="2.60.120.260">
    <property type="entry name" value="Galactose-binding domain-like"/>
    <property type="match status" value="1"/>
</dbReference>
<dbReference type="InterPro" id="IPR008979">
    <property type="entry name" value="Galactose-bd-like_sf"/>
</dbReference>
<evidence type="ECO:0000256" key="5">
    <source>
        <dbReference type="ARBA" id="ARBA00022825"/>
    </source>
</evidence>
<evidence type="ECO:0000256" key="1">
    <source>
        <dbReference type="ARBA" id="ARBA00005325"/>
    </source>
</evidence>
<evidence type="ECO:0000313" key="11">
    <source>
        <dbReference type="Proteomes" id="UP001165583"/>
    </source>
</evidence>
<dbReference type="InterPro" id="IPR036852">
    <property type="entry name" value="Peptidase_S8/S53_dom_sf"/>
</dbReference>
<keyword evidence="11" id="KW-1185">Reference proteome</keyword>
<comment type="similarity">
    <text evidence="1">Belongs to the peptidase S8 family. Furin subfamily.</text>
</comment>
<dbReference type="PANTHER" id="PTHR42884">
    <property type="entry name" value="PROPROTEIN CONVERTASE SUBTILISIN/KEXIN-RELATED"/>
    <property type="match status" value="1"/>
</dbReference>
<dbReference type="PROSITE" id="PS00137">
    <property type="entry name" value="SUBTILASE_HIS"/>
    <property type="match status" value="1"/>
</dbReference>
<evidence type="ECO:0000256" key="3">
    <source>
        <dbReference type="ARBA" id="ARBA00022729"/>
    </source>
</evidence>
<dbReference type="PROSITE" id="PS51829">
    <property type="entry name" value="P_HOMO_B"/>
    <property type="match status" value="1"/>
</dbReference>
<dbReference type="InterPro" id="IPR011049">
    <property type="entry name" value="Serralysin-like_metalloprot_C"/>
</dbReference>
<accession>A0ABT2I1M4</accession>
<dbReference type="SUPFAM" id="SSF49785">
    <property type="entry name" value="Galactose-binding domain-like"/>
    <property type="match status" value="1"/>
</dbReference>
<dbReference type="Proteomes" id="UP001165583">
    <property type="component" value="Unassembled WGS sequence"/>
</dbReference>
<feature type="domain" description="P/Homo B" evidence="9">
    <location>
        <begin position="347"/>
        <end position="493"/>
    </location>
</feature>
<feature type="compositionally biased region" description="Polar residues" evidence="8">
    <location>
        <begin position="669"/>
        <end position="700"/>
    </location>
</feature>
<dbReference type="PROSITE" id="PS51257">
    <property type="entry name" value="PROKAR_LIPOPROTEIN"/>
    <property type="match status" value="1"/>
</dbReference>
<dbReference type="InterPro" id="IPR034182">
    <property type="entry name" value="Kexin/furin"/>
</dbReference>
<dbReference type="PRINTS" id="PR00723">
    <property type="entry name" value="SUBTILISIN"/>
</dbReference>
<dbReference type="RefSeq" id="WP_260044126.1">
    <property type="nucleotide sequence ID" value="NZ_JANZXA010000002.1"/>
</dbReference>
<keyword evidence="4 7" id="KW-0378">Hydrolase</keyword>
<feature type="active site" description="Charge relay system" evidence="7">
    <location>
        <position position="268"/>
    </location>
</feature>